<evidence type="ECO:0000313" key="10">
    <source>
        <dbReference type="Proteomes" id="UP000807306"/>
    </source>
</evidence>
<dbReference type="CDD" id="cd00067">
    <property type="entry name" value="GAL4"/>
    <property type="match status" value="1"/>
</dbReference>
<feature type="region of interest" description="Disordered" evidence="7">
    <location>
        <begin position="203"/>
        <end position="247"/>
    </location>
</feature>
<dbReference type="PROSITE" id="PS50048">
    <property type="entry name" value="ZN2_CY6_FUNGAL_2"/>
    <property type="match status" value="1"/>
</dbReference>
<dbReference type="GO" id="GO:0008270">
    <property type="term" value="F:zinc ion binding"/>
    <property type="evidence" value="ECO:0007669"/>
    <property type="project" value="InterPro"/>
</dbReference>
<accession>A0A9P6ESK4</accession>
<dbReference type="GO" id="GO:0000978">
    <property type="term" value="F:RNA polymerase II cis-regulatory region sequence-specific DNA binding"/>
    <property type="evidence" value="ECO:0007669"/>
    <property type="project" value="TreeGrafter"/>
</dbReference>
<proteinExistence type="predicted"/>
<feature type="region of interest" description="Disordered" evidence="7">
    <location>
        <begin position="66"/>
        <end position="85"/>
    </location>
</feature>
<dbReference type="Gene3D" id="4.10.240.10">
    <property type="entry name" value="Zn(2)-C6 fungal-type DNA-binding domain"/>
    <property type="match status" value="1"/>
</dbReference>
<evidence type="ECO:0000313" key="9">
    <source>
        <dbReference type="EMBL" id="KAF9534486.1"/>
    </source>
</evidence>
<feature type="compositionally biased region" description="Low complexity" evidence="7">
    <location>
        <begin position="136"/>
        <end position="147"/>
    </location>
</feature>
<dbReference type="PANTHER" id="PTHR31944:SF131">
    <property type="entry name" value="HEME-RESPONSIVE ZINC FINGER TRANSCRIPTION FACTOR HAP1"/>
    <property type="match status" value="1"/>
</dbReference>
<dbReference type="SUPFAM" id="SSF57701">
    <property type="entry name" value="Zn2/Cys6 DNA-binding domain"/>
    <property type="match status" value="1"/>
</dbReference>
<evidence type="ECO:0000256" key="1">
    <source>
        <dbReference type="ARBA" id="ARBA00022723"/>
    </source>
</evidence>
<gene>
    <name evidence="9" type="ORF">CPB83DRAFT_844299</name>
</gene>
<dbReference type="InterPro" id="IPR051430">
    <property type="entry name" value="Fungal_TF_Env_Response"/>
</dbReference>
<evidence type="ECO:0000256" key="4">
    <source>
        <dbReference type="ARBA" id="ARBA00023125"/>
    </source>
</evidence>
<feature type="region of interest" description="Disordered" evidence="7">
    <location>
        <begin position="1"/>
        <end position="53"/>
    </location>
</feature>
<keyword evidence="5" id="KW-0804">Transcription</keyword>
<keyword evidence="2" id="KW-0862">Zinc</keyword>
<keyword evidence="1" id="KW-0479">Metal-binding</keyword>
<sequence length="247" mass="27681">MFASDGSYKQGESTQQSFMHNLPPLRSLDLQAPTPFSGEQMHTEAFSHSTTHPYSEARYNVPEHYNIRSPYMPNHPATYDHRPPEHQTAAELPQPIHLHYPNHSQQAQDRRPNDLSNLLNNLDPALAPEVFLPKATETPTSETSEPPTLRKGSLKEKARIDVLDDGGSRPRAFVACRGCRTRKIKCDGARPTCNNCAKRAKADEECTYDAVPRRRGPDKQKGGRQRMTKEAKQRIMQAPEASPTGSS</sequence>
<feature type="region of interest" description="Disordered" evidence="7">
    <location>
        <begin position="135"/>
        <end position="167"/>
    </location>
</feature>
<comment type="caution">
    <text evidence="9">The sequence shown here is derived from an EMBL/GenBank/DDBJ whole genome shotgun (WGS) entry which is preliminary data.</text>
</comment>
<protein>
    <recommendedName>
        <fullName evidence="8">Zn(2)-C6 fungal-type domain-containing protein</fullName>
    </recommendedName>
</protein>
<dbReference type="EMBL" id="MU157826">
    <property type="protein sequence ID" value="KAF9534486.1"/>
    <property type="molecule type" value="Genomic_DNA"/>
</dbReference>
<organism evidence="9 10">
    <name type="scientific">Crepidotus variabilis</name>
    <dbReference type="NCBI Taxonomy" id="179855"/>
    <lineage>
        <taxon>Eukaryota</taxon>
        <taxon>Fungi</taxon>
        <taxon>Dikarya</taxon>
        <taxon>Basidiomycota</taxon>
        <taxon>Agaricomycotina</taxon>
        <taxon>Agaricomycetes</taxon>
        <taxon>Agaricomycetidae</taxon>
        <taxon>Agaricales</taxon>
        <taxon>Agaricineae</taxon>
        <taxon>Crepidotaceae</taxon>
        <taxon>Crepidotus</taxon>
    </lineage>
</organism>
<evidence type="ECO:0000256" key="3">
    <source>
        <dbReference type="ARBA" id="ARBA00023015"/>
    </source>
</evidence>
<dbReference type="OrthoDB" id="2123952at2759"/>
<dbReference type="GO" id="GO:0005634">
    <property type="term" value="C:nucleus"/>
    <property type="evidence" value="ECO:0007669"/>
    <property type="project" value="TreeGrafter"/>
</dbReference>
<dbReference type="InterPro" id="IPR036864">
    <property type="entry name" value="Zn2-C6_fun-type_DNA-bd_sf"/>
</dbReference>
<keyword evidence="10" id="KW-1185">Reference proteome</keyword>
<keyword evidence="3" id="KW-0805">Transcription regulation</keyword>
<dbReference type="SMART" id="SM00066">
    <property type="entry name" value="GAL4"/>
    <property type="match status" value="1"/>
</dbReference>
<dbReference type="Pfam" id="PF00172">
    <property type="entry name" value="Zn_clus"/>
    <property type="match status" value="1"/>
</dbReference>
<dbReference type="Proteomes" id="UP000807306">
    <property type="component" value="Unassembled WGS sequence"/>
</dbReference>
<feature type="domain" description="Zn(2)-C6 fungal-type" evidence="8">
    <location>
        <begin position="175"/>
        <end position="208"/>
    </location>
</feature>
<evidence type="ECO:0000256" key="2">
    <source>
        <dbReference type="ARBA" id="ARBA00022833"/>
    </source>
</evidence>
<keyword evidence="6" id="KW-0539">Nucleus</keyword>
<feature type="compositionally biased region" description="Basic and acidic residues" evidence="7">
    <location>
        <begin position="153"/>
        <end position="167"/>
    </location>
</feature>
<keyword evidence="4" id="KW-0238">DNA-binding</keyword>
<feature type="compositionally biased region" description="Basic and acidic residues" evidence="7">
    <location>
        <begin position="211"/>
        <end position="233"/>
    </location>
</feature>
<reference evidence="9" key="1">
    <citation type="submission" date="2020-11" db="EMBL/GenBank/DDBJ databases">
        <authorList>
            <consortium name="DOE Joint Genome Institute"/>
            <person name="Ahrendt S."/>
            <person name="Riley R."/>
            <person name="Andreopoulos W."/>
            <person name="Labutti K."/>
            <person name="Pangilinan J."/>
            <person name="Ruiz-Duenas F.J."/>
            <person name="Barrasa J.M."/>
            <person name="Sanchez-Garcia M."/>
            <person name="Camarero S."/>
            <person name="Miyauchi S."/>
            <person name="Serrano A."/>
            <person name="Linde D."/>
            <person name="Babiker R."/>
            <person name="Drula E."/>
            <person name="Ayuso-Fernandez I."/>
            <person name="Pacheco R."/>
            <person name="Padilla G."/>
            <person name="Ferreira P."/>
            <person name="Barriuso J."/>
            <person name="Kellner H."/>
            <person name="Castanera R."/>
            <person name="Alfaro M."/>
            <person name="Ramirez L."/>
            <person name="Pisabarro A.G."/>
            <person name="Kuo A."/>
            <person name="Tritt A."/>
            <person name="Lipzen A."/>
            <person name="He G."/>
            <person name="Yan M."/>
            <person name="Ng V."/>
            <person name="Cullen D."/>
            <person name="Martin F."/>
            <person name="Rosso M.-N."/>
            <person name="Henrissat B."/>
            <person name="Hibbett D."/>
            <person name="Martinez A.T."/>
            <person name="Grigoriev I.V."/>
        </authorList>
    </citation>
    <scope>NUCLEOTIDE SEQUENCE</scope>
    <source>
        <strain evidence="9">CBS 506.95</strain>
    </source>
</reference>
<name>A0A9P6ESK4_9AGAR</name>
<evidence type="ECO:0000256" key="5">
    <source>
        <dbReference type="ARBA" id="ARBA00023163"/>
    </source>
</evidence>
<dbReference type="PANTHER" id="PTHR31944">
    <property type="entry name" value="HEME-RESPONSIVE ZINC FINGER TRANSCRIPTION FACTOR HAP1"/>
    <property type="match status" value="1"/>
</dbReference>
<evidence type="ECO:0000256" key="7">
    <source>
        <dbReference type="SAM" id="MobiDB-lite"/>
    </source>
</evidence>
<dbReference type="AlphaFoldDB" id="A0A9P6ESK4"/>
<dbReference type="InterPro" id="IPR001138">
    <property type="entry name" value="Zn2Cys6_DnaBD"/>
</dbReference>
<evidence type="ECO:0000256" key="6">
    <source>
        <dbReference type="ARBA" id="ARBA00023242"/>
    </source>
</evidence>
<feature type="compositionally biased region" description="Polar residues" evidence="7">
    <location>
        <begin position="10"/>
        <end position="19"/>
    </location>
</feature>
<evidence type="ECO:0000259" key="8">
    <source>
        <dbReference type="PROSITE" id="PS50048"/>
    </source>
</evidence>
<dbReference type="GO" id="GO:0001228">
    <property type="term" value="F:DNA-binding transcription activator activity, RNA polymerase II-specific"/>
    <property type="evidence" value="ECO:0007669"/>
    <property type="project" value="TreeGrafter"/>
</dbReference>